<evidence type="ECO:0000256" key="8">
    <source>
        <dbReference type="ARBA" id="ARBA00023242"/>
    </source>
</evidence>
<feature type="DNA-binding region" description="Homeobox" evidence="9">
    <location>
        <begin position="56"/>
        <end position="115"/>
    </location>
</feature>
<evidence type="ECO:0000256" key="5">
    <source>
        <dbReference type="ARBA" id="ARBA00023125"/>
    </source>
</evidence>
<dbReference type="WBParaSite" id="TCONS_00004435.p1">
    <property type="protein sequence ID" value="TCONS_00004435.p1"/>
    <property type="gene ID" value="XLOC_001854"/>
</dbReference>
<keyword evidence="5 9" id="KW-0238">DNA-binding</keyword>
<keyword evidence="7 9" id="KW-0371">Homeobox</keyword>
<evidence type="ECO:0000256" key="3">
    <source>
        <dbReference type="ARBA" id="ARBA00022692"/>
    </source>
</evidence>
<feature type="compositionally biased region" description="Polar residues" evidence="11">
    <location>
        <begin position="682"/>
        <end position="694"/>
    </location>
</feature>
<feature type="compositionally biased region" description="Low complexity" evidence="11">
    <location>
        <begin position="1596"/>
        <end position="1626"/>
    </location>
</feature>
<dbReference type="GO" id="GO:0016020">
    <property type="term" value="C:membrane"/>
    <property type="evidence" value="ECO:0007669"/>
    <property type="project" value="UniProtKB-SubCell"/>
</dbReference>
<feature type="region of interest" description="Disordered" evidence="11">
    <location>
        <begin position="116"/>
        <end position="158"/>
    </location>
</feature>
<dbReference type="PANTHER" id="PTHR21041:SF9">
    <property type="entry name" value="DENDRITIC CELL-SPECIFIC TRANSMEMBRANE PROTEIN-LIKE DOMAIN-CONTAINING PROTEIN"/>
    <property type="match status" value="1"/>
</dbReference>
<evidence type="ECO:0000313" key="15">
    <source>
        <dbReference type="WBParaSite" id="TCONS_00004435.p1"/>
    </source>
</evidence>
<dbReference type="GO" id="GO:0005634">
    <property type="term" value="C:nucleus"/>
    <property type="evidence" value="ECO:0007669"/>
    <property type="project" value="UniProtKB-SubCell"/>
</dbReference>
<dbReference type="PANTHER" id="PTHR21041">
    <property type="entry name" value="DENDRITIC CELL-SPECIFIC TRANSMEMBRANE PROTEIN"/>
    <property type="match status" value="1"/>
</dbReference>
<dbReference type="InterPro" id="IPR009057">
    <property type="entry name" value="Homeodomain-like_sf"/>
</dbReference>
<evidence type="ECO:0000313" key="14">
    <source>
        <dbReference type="Proteomes" id="UP000035681"/>
    </source>
</evidence>
<dbReference type="FunFam" id="1.10.10.60:FF:000679">
    <property type="entry name" value="Homeobox protein aristaless"/>
    <property type="match status" value="2"/>
</dbReference>
<dbReference type="GO" id="GO:0000981">
    <property type="term" value="F:DNA-binding transcription factor activity, RNA polymerase II-specific"/>
    <property type="evidence" value="ECO:0007669"/>
    <property type="project" value="InterPro"/>
</dbReference>
<dbReference type="Pfam" id="PF26039">
    <property type="entry name" value="Dcst2"/>
    <property type="match status" value="1"/>
</dbReference>
<feature type="compositionally biased region" description="Low complexity" evidence="11">
    <location>
        <begin position="647"/>
        <end position="671"/>
    </location>
</feature>
<dbReference type="PROSITE" id="PS00027">
    <property type="entry name" value="HOMEOBOX_1"/>
    <property type="match status" value="2"/>
</dbReference>
<dbReference type="InterPro" id="IPR012858">
    <property type="entry name" value="DC_STAMP-like"/>
</dbReference>
<comment type="subcellular location">
    <subcellularLocation>
        <location evidence="2">Membrane</location>
        <topology evidence="2">Multi-pass membrane protein</topology>
    </subcellularLocation>
    <subcellularLocation>
        <location evidence="1 9 10">Nucleus</location>
    </subcellularLocation>
</comment>
<dbReference type="CDD" id="cd00086">
    <property type="entry name" value="homeodomain"/>
    <property type="match status" value="2"/>
</dbReference>
<evidence type="ECO:0000256" key="2">
    <source>
        <dbReference type="ARBA" id="ARBA00004141"/>
    </source>
</evidence>
<feature type="domain" description="Homeobox" evidence="13">
    <location>
        <begin position="54"/>
        <end position="114"/>
    </location>
</feature>
<dbReference type="PROSITE" id="PS50071">
    <property type="entry name" value="HOMEOBOX_2"/>
    <property type="match status" value="2"/>
</dbReference>
<keyword evidence="6 12" id="KW-0472">Membrane</keyword>
<feature type="transmembrane region" description="Helical" evidence="12">
    <location>
        <begin position="1442"/>
        <end position="1459"/>
    </location>
</feature>
<name>A0AAF5CZG4_STRER</name>
<evidence type="ECO:0000256" key="7">
    <source>
        <dbReference type="ARBA" id="ARBA00023155"/>
    </source>
</evidence>
<proteinExistence type="predicted"/>
<dbReference type="InterPro" id="IPR001356">
    <property type="entry name" value="HD"/>
</dbReference>
<evidence type="ECO:0000256" key="10">
    <source>
        <dbReference type="RuleBase" id="RU000682"/>
    </source>
</evidence>
<keyword evidence="8 9" id="KW-0539">Nucleus</keyword>
<feature type="transmembrane region" description="Helical" evidence="12">
    <location>
        <begin position="934"/>
        <end position="955"/>
    </location>
</feature>
<evidence type="ECO:0000256" key="4">
    <source>
        <dbReference type="ARBA" id="ARBA00022989"/>
    </source>
</evidence>
<dbReference type="Proteomes" id="UP000035681">
    <property type="component" value="Unplaced"/>
</dbReference>
<dbReference type="GO" id="GO:0003677">
    <property type="term" value="F:DNA binding"/>
    <property type="evidence" value="ECO:0007669"/>
    <property type="project" value="UniProtKB-UniRule"/>
</dbReference>
<evidence type="ECO:0000256" key="1">
    <source>
        <dbReference type="ARBA" id="ARBA00004123"/>
    </source>
</evidence>
<feature type="DNA-binding region" description="Homeobox" evidence="9">
    <location>
        <begin position="566"/>
        <end position="625"/>
    </location>
</feature>
<dbReference type="Pfam" id="PF07782">
    <property type="entry name" value="DC_STAMP"/>
    <property type="match status" value="1"/>
</dbReference>
<reference evidence="15" key="1">
    <citation type="submission" date="2024-02" db="UniProtKB">
        <authorList>
            <consortium name="WormBaseParasite"/>
        </authorList>
    </citation>
    <scope>IDENTIFICATION</scope>
</reference>
<dbReference type="SUPFAM" id="SSF46689">
    <property type="entry name" value="Homeodomain-like"/>
    <property type="match status" value="2"/>
</dbReference>
<dbReference type="GO" id="GO:0030182">
    <property type="term" value="P:neuron differentiation"/>
    <property type="evidence" value="ECO:0007669"/>
    <property type="project" value="UniProtKB-ARBA"/>
</dbReference>
<sequence>AFAAAYRLPQRTNNTQVFTTTTTTAYHPRMGNVMPNFVFTHNGYGTTPQGMLPRKSRRERTTFNRQQLQILENLFSTTQYPDVFTREKIAEQIQLQEGRIQVWFKNRRAKYRQMIKQKNVVKGNEKKGKNNNNSRQSISNDSGEGKPPIHEKDDIKSNSKEYLKSDSLPCNVKQEIHESSKNHPSVVEKASFSQCKSIKSEDHLSLSMTGINGSSSEDGGNHVNSHLLQPFTVNSLSDQSWNNRDNMSSCTFSTLNSSSTLLSPTTTVPPSPTGNSNHLSGSIFSNNGPFGGGYNPHTYFYAPNPYCTSGMDRTLTYTTTTPIDYANFSNNYYMSSNTGNKTKVMYKCDKICCSLQTEPLQKIVTLRFEEPLQHLSTPSLKSVQFLRNAAFKHFVGFMSKPRYFLPSLNIHNRVNNEKSNEVLHKYRYLLFDDRYPKETDTYIMISITISISKLKSFFFFNLTKKEIIKQSSFDLFICDYYQIITQYTFQSLGYTKFKIQFFLNNNYPSFYINSPLVDYSFIPYNGYTRFGATMGYPSTNMFGYLPTTNVVANNATIPGIDYVRKSRRERTTYDRRQLDLLERLFATTHYPDVYSRENLARELGLPEGRIQVWFKNRRAKHRQQVRQADAVKQASANALLERGITQSSNSSSPNSKNNITKSDNSSTSSSASPPPGLKCNKNEISPDTTLDTSNDNNIKAVAAALLPLNSDFKIKTECISNSNIKNNSSPSGDSGISTSPLVSTSTLPTWPPSFESVASTTAQNWINTYPFNSTGGPTGYPGYSGAPGFNYYTNPTSYISAATGTSPFEQVVANGYSKGHPEDGRTFKMSGSIIIEGSPIPLPPIVLAHFYVSISSSPDNLLRARKGVQKALYKFLVYKENAKRKYEGRDDLISEHSKFKIFLRTIFPFIRSEKGYKAETFYQRIYEEGTRENSIAKVLISFLFLQVIGLLMYSITAFKYAIFPQKAGVYIGLIIQIIICFNIFSKFSRCVIMLSIPSLLTSKIRQIIMLLLILWAFQNCAMNVTRNFQQTAEGMSCVQNRIVSVVKEVMGSIKILLGDKMIEDVVEIIKQILNPMETFKKNIGGLSNIITKMTNFFSDESFILKKAQDLCDESIVGSEAKCRKFVDESIEDCEKKYWKVFCYPIKALYGSCSFISVIVSHCNMPTKIVQYVNSGVNNMITSATNKTIKSLQKNGKIKILGEVSDDAIRSLSSGHLIKDFGLEFAANHDSNHKNDVDLISLQEMIKKEFEFFVKLLYYIEVFLNSAIYFVVFEGLLWSTIYLYKFLTREKHDNHYIGERFIEMDIQREIQGMSCILPLLDREKITYIRSYQRKLTKTERRWTYFRIALTIFGGIVPFFLVAMDIIVYNSFEMVYHFLVDDTFFEFPSLYKFKVSGNGMFAGLLNKILDIFEPISDATKKKDNMWTQCLTEPNPPNYELFEKMLYLYLFCFILCPAECYFKRLRHVIASSYYPSRIQPRLLFLYNEILEKRRCSIQQGLMATRQMDQQMKLIKDHKGRGKKKNLINKALPSLTKDSYCCTKCSRGDLKISDEFNTRICVNCHSVYCIDCYTIRKRCIDCNYTLQVMTHQIEFYYDSSGDDTSTSSSSTSSSSSSSSTSSLTSSSSSSNTRLSK</sequence>
<dbReference type="Pfam" id="PF00046">
    <property type="entry name" value="Homeodomain"/>
    <property type="match status" value="2"/>
</dbReference>
<keyword evidence="4 12" id="KW-1133">Transmembrane helix</keyword>
<evidence type="ECO:0000256" key="9">
    <source>
        <dbReference type="PROSITE-ProRule" id="PRU00108"/>
    </source>
</evidence>
<organism evidence="14 15">
    <name type="scientific">Strongyloides stercoralis</name>
    <name type="common">Threadworm</name>
    <dbReference type="NCBI Taxonomy" id="6248"/>
    <lineage>
        <taxon>Eukaryota</taxon>
        <taxon>Metazoa</taxon>
        <taxon>Ecdysozoa</taxon>
        <taxon>Nematoda</taxon>
        <taxon>Chromadorea</taxon>
        <taxon>Rhabditida</taxon>
        <taxon>Tylenchina</taxon>
        <taxon>Panagrolaimomorpha</taxon>
        <taxon>Strongyloidoidea</taxon>
        <taxon>Strongyloididae</taxon>
        <taxon>Strongyloides</taxon>
    </lineage>
</organism>
<evidence type="ECO:0000256" key="6">
    <source>
        <dbReference type="ARBA" id="ARBA00023136"/>
    </source>
</evidence>
<keyword evidence="3 12" id="KW-0812">Transmembrane</keyword>
<feature type="region of interest" description="Disordered" evidence="11">
    <location>
        <begin position="642"/>
        <end position="694"/>
    </location>
</feature>
<dbReference type="InterPro" id="IPR051856">
    <property type="entry name" value="CSR-E3_Ligase_Protein"/>
</dbReference>
<feature type="domain" description="Homeobox" evidence="13">
    <location>
        <begin position="564"/>
        <end position="624"/>
    </location>
</feature>
<feature type="region of interest" description="Disordered" evidence="11">
    <location>
        <begin position="1596"/>
        <end position="1632"/>
    </location>
</feature>
<dbReference type="Gene3D" id="1.10.10.60">
    <property type="entry name" value="Homeodomain-like"/>
    <property type="match status" value="2"/>
</dbReference>
<dbReference type="SMART" id="SM00389">
    <property type="entry name" value="HOX"/>
    <property type="match status" value="2"/>
</dbReference>
<accession>A0AAF5CZG4</accession>
<feature type="transmembrane region" description="Helical" evidence="12">
    <location>
        <begin position="1255"/>
        <end position="1283"/>
    </location>
</feature>
<evidence type="ECO:0000259" key="13">
    <source>
        <dbReference type="PROSITE" id="PS50071"/>
    </source>
</evidence>
<protein>
    <submittedName>
        <fullName evidence="15">Homeobox domain-containing protein</fullName>
    </submittedName>
</protein>
<keyword evidence="14" id="KW-1185">Reference proteome</keyword>
<dbReference type="AlphaFoldDB" id="A0AAF5CZG4"/>
<evidence type="ECO:0000256" key="11">
    <source>
        <dbReference type="SAM" id="MobiDB-lite"/>
    </source>
</evidence>
<feature type="transmembrane region" description="Helical" evidence="12">
    <location>
        <begin position="1342"/>
        <end position="1367"/>
    </location>
</feature>
<dbReference type="InterPro" id="IPR017970">
    <property type="entry name" value="Homeobox_CS"/>
</dbReference>
<feature type="transmembrane region" description="Helical" evidence="12">
    <location>
        <begin position="967"/>
        <end position="984"/>
    </location>
</feature>
<feature type="compositionally biased region" description="Basic and acidic residues" evidence="11">
    <location>
        <begin position="143"/>
        <end position="158"/>
    </location>
</feature>
<evidence type="ECO:0000256" key="12">
    <source>
        <dbReference type="SAM" id="Phobius"/>
    </source>
</evidence>